<feature type="transmembrane region" description="Helical" evidence="6">
    <location>
        <begin position="334"/>
        <end position="355"/>
    </location>
</feature>
<dbReference type="PANTHER" id="PTHR34820">
    <property type="entry name" value="INNER MEMBRANE PROTEIN YEBZ"/>
    <property type="match status" value="1"/>
</dbReference>
<dbReference type="Pfam" id="PF05425">
    <property type="entry name" value="CopD"/>
    <property type="match status" value="1"/>
</dbReference>
<dbReference type="PANTHER" id="PTHR34820:SF4">
    <property type="entry name" value="INNER MEMBRANE PROTEIN YEBZ"/>
    <property type="match status" value="1"/>
</dbReference>
<name>A0ABW3Q0P9_9BACL</name>
<evidence type="ECO:0000256" key="3">
    <source>
        <dbReference type="ARBA" id="ARBA00022692"/>
    </source>
</evidence>
<feature type="domain" description="Copper resistance protein D" evidence="7">
    <location>
        <begin position="172"/>
        <end position="266"/>
    </location>
</feature>
<comment type="subcellular location">
    <subcellularLocation>
        <location evidence="1">Cell membrane</location>
        <topology evidence="1">Multi-pass membrane protein</topology>
    </subcellularLocation>
</comment>
<keyword evidence="5 6" id="KW-0472">Membrane</keyword>
<feature type="transmembrane region" description="Helical" evidence="6">
    <location>
        <begin position="80"/>
        <end position="98"/>
    </location>
</feature>
<dbReference type="RefSeq" id="WP_379293811.1">
    <property type="nucleotide sequence ID" value="NZ_JBHTKX010000004.1"/>
</dbReference>
<keyword evidence="2" id="KW-1003">Cell membrane</keyword>
<feature type="transmembrane region" description="Helical" evidence="6">
    <location>
        <begin position="142"/>
        <end position="163"/>
    </location>
</feature>
<feature type="transmembrane region" description="Helical" evidence="6">
    <location>
        <begin position="214"/>
        <end position="235"/>
    </location>
</feature>
<protein>
    <submittedName>
        <fullName evidence="8">Copper resistance D family protein</fullName>
    </submittedName>
</protein>
<accession>A0ABW3Q0P9</accession>
<organism evidence="8 9">
    <name type="scientific">Paenibacillus provencensis</name>
    <dbReference type="NCBI Taxonomy" id="441151"/>
    <lineage>
        <taxon>Bacteria</taxon>
        <taxon>Bacillati</taxon>
        <taxon>Bacillota</taxon>
        <taxon>Bacilli</taxon>
        <taxon>Bacillales</taxon>
        <taxon>Paenibacillaceae</taxon>
        <taxon>Paenibacillus</taxon>
    </lineage>
</organism>
<evidence type="ECO:0000256" key="1">
    <source>
        <dbReference type="ARBA" id="ARBA00004651"/>
    </source>
</evidence>
<evidence type="ECO:0000313" key="9">
    <source>
        <dbReference type="Proteomes" id="UP001597169"/>
    </source>
</evidence>
<evidence type="ECO:0000256" key="6">
    <source>
        <dbReference type="SAM" id="Phobius"/>
    </source>
</evidence>
<sequence>MSWYWLGEPFLYSCLSVLFGGVLVSQFHKSVKIPNKLFILAALGVALFSFLPVLRIILFFSDDAGFGLIFKNVMLSFAEGKAYIWTLILTGLLISVLVARKGKISTNSNILLFGLILSIVGALSWSSHASSYFGPVGFWPQFIHLFSVAVWAGILITAGMYISKKTEEWKSFLSWYHPLAIIAMLIILLSGLLLNMRTDPNYLNSWVTSYGQSLLLKHLLVIPLLFIAFFNGFLVKKKLNNPAFNPRKWVIVEGVFIILIFTVTGFMNQQVAPHDLDPQMMSLSASRLYLWLTDGEVQVPVNFNLNLFSLILYVIALVSIVWMYIIFRKNSTAYAALTCGLLFTIVSFVGLLTLVS</sequence>
<evidence type="ECO:0000259" key="7">
    <source>
        <dbReference type="Pfam" id="PF05425"/>
    </source>
</evidence>
<gene>
    <name evidence="8" type="ORF">ACFQ3J_20720</name>
</gene>
<dbReference type="Proteomes" id="UP001597169">
    <property type="component" value="Unassembled WGS sequence"/>
</dbReference>
<comment type="caution">
    <text evidence="8">The sequence shown here is derived from an EMBL/GenBank/DDBJ whole genome shotgun (WGS) entry which is preliminary data.</text>
</comment>
<dbReference type="InterPro" id="IPR032694">
    <property type="entry name" value="CopC/D"/>
</dbReference>
<evidence type="ECO:0000256" key="2">
    <source>
        <dbReference type="ARBA" id="ARBA00022475"/>
    </source>
</evidence>
<proteinExistence type="predicted"/>
<feature type="transmembrane region" description="Helical" evidence="6">
    <location>
        <begin position="37"/>
        <end position="60"/>
    </location>
</feature>
<keyword evidence="4 6" id="KW-1133">Transmembrane helix</keyword>
<feature type="transmembrane region" description="Helical" evidence="6">
    <location>
        <begin position="175"/>
        <end position="194"/>
    </location>
</feature>
<keyword evidence="3 6" id="KW-0812">Transmembrane</keyword>
<reference evidence="9" key="1">
    <citation type="journal article" date="2019" name="Int. J. Syst. Evol. Microbiol.">
        <title>The Global Catalogue of Microorganisms (GCM) 10K type strain sequencing project: providing services to taxonomists for standard genome sequencing and annotation.</title>
        <authorList>
            <consortium name="The Broad Institute Genomics Platform"/>
            <consortium name="The Broad Institute Genome Sequencing Center for Infectious Disease"/>
            <person name="Wu L."/>
            <person name="Ma J."/>
        </authorList>
    </citation>
    <scope>NUCLEOTIDE SEQUENCE [LARGE SCALE GENOMIC DNA]</scope>
    <source>
        <strain evidence="9">CCUG 53519</strain>
    </source>
</reference>
<dbReference type="InterPro" id="IPR008457">
    <property type="entry name" value="Cu-R_CopD_dom"/>
</dbReference>
<dbReference type="EMBL" id="JBHTKX010000004">
    <property type="protein sequence ID" value="MFD1130572.1"/>
    <property type="molecule type" value="Genomic_DNA"/>
</dbReference>
<keyword evidence="9" id="KW-1185">Reference proteome</keyword>
<feature type="transmembrane region" description="Helical" evidence="6">
    <location>
        <begin position="247"/>
        <end position="267"/>
    </location>
</feature>
<evidence type="ECO:0000256" key="4">
    <source>
        <dbReference type="ARBA" id="ARBA00022989"/>
    </source>
</evidence>
<feature type="transmembrane region" description="Helical" evidence="6">
    <location>
        <begin position="110"/>
        <end position="130"/>
    </location>
</feature>
<feature type="transmembrane region" description="Helical" evidence="6">
    <location>
        <begin position="307"/>
        <end position="327"/>
    </location>
</feature>
<evidence type="ECO:0000256" key="5">
    <source>
        <dbReference type="ARBA" id="ARBA00023136"/>
    </source>
</evidence>
<evidence type="ECO:0000313" key="8">
    <source>
        <dbReference type="EMBL" id="MFD1130572.1"/>
    </source>
</evidence>
<feature type="transmembrane region" description="Helical" evidence="6">
    <location>
        <begin position="6"/>
        <end position="25"/>
    </location>
</feature>